<dbReference type="InterPro" id="IPR013108">
    <property type="entry name" value="Amidohydro_3"/>
</dbReference>
<dbReference type="GO" id="GO:0035888">
    <property type="term" value="F:isoguanine deaminase activity"/>
    <property type="evidence" value="ECO:0007669"/>
    <property type="project" value="TreeGrafter"/>
</dbReference>
<name>A0A919IWW2_9ACTN</name>
<dbReference type="NCBIfam" id="NF005748">
    <property type="entry name" value="PRK07572.1"/>
    <property type="match status" value="1"/>
</dbReference>
<dbReference type="FunFam" id="3.20.20.140:FF:000019">
    <property type="entry name" value="Cytosine deaminase"/>
    <property type="match status" value="1"/>
</dbReference>
<dbReference type="PANTHER" id="PTHR32027:SF0">
    <property type="entry name" value="CYTOSINE DEAMINASE"/>
    <property type="match status" value="1"/>
</dbReference>
<evidence type="ECO:0000259" key="3">
    <source>
        <dbReference type="Pfam" id="PF07969"/>
    </source>
</evidence>
<dbReference type="Gene3D" id="3.20.20.140">
    <property type="entry name" value="Metal-dependent hydrolases"/>
    <property type="match status" value="1"/>
</dbReference>
<comment type="caution">
    <text evidence="4">The sequence shown here is derived from an EMBL/GenBank/DDBJ whole genome shotgun (WGS) entry which is preliminary data.</text>
</comment>
<dbReference type="SUPFAM" id="SSF51338">
    <property type="entry name" value="Composite domain of metallo-dependent hydrolases"/>
    <property type="match status" value="1"/>
</dbReference>
<dbReference type="SUPFAM" id="SSF51556">
    <property type="entry name" value="Metallo-dependent hydrolases"/>
    <property type="match status" value="1"/>
</dbReference>
<dbReference type="AlphaFoldDB" id="A0A919IWW2"/>
<dbReference type="EMBL" id="BOMM01000016">
    <property type="protein sequence ID" value="GIE10556.1"/>
    <property type="molecule type" value="Genomic_DNA"/>
</dbReference>
<protein>
    <submittedName>
        <fullName evidence="4">Cytosine deaminase</fullName>
    </submittedName>
</protein>
<evidence type="ECO:0000313" key="5">
    <source>
        <dbReference type="Proteomes" id="UP000598174"/>
    </source>
</evidence>
<feature type="domain" description="Amidohydrolase 3" evidence="3">
    <location>
        <begin position="30"/>
        <end position="389"/>
    </location>
</feature>
<gene>
    <name evidence="4" type="primary">codA</name>
    <name evidence="4" type="ORF">Afe05nite_23960</name>
</gene>
<keyword evidence="5" id="KW-1185">Reference proteome</keyword>
<evidence type="ECO:0000313" key="4">
    <source>
        <dbReference type="EMBL" id="GIE10556.1"/>
    </source>
</evidence>
<reference evidence="4" key="1">
    <citation type="submission" date="2021-01" db="EMBL/GenBank/DDBJ databases">
        <title>Whole genome shotgun sequence of Actinoplanes ferrugineus NBRC 15555.</title>
        <authorList>
            <person name="Komaki H."/>
            <person name="Tamura T."/>
        </authorList>
    </citation>
    <scope>NUCLEOTIDE SEQUENCE</scope>
    <source>
        <strain evidence="4">NBRC 15555</strain>
    </source>
</reference>
<keyword evidence="1" id="KW-0479">Metal-binding</keyword>
<dbReference type="Proteomes" id="UP000598174">
    <property type="component" value="Unassembled WGS sequence"/>
</dbReference>
<keyword evidence="2" id="KW-0378">Hydrolase</keyword>
<dbReference type="InterPro" id="IPR032466">
    <property type="entry name" value="Metal_Hydrolase"/>
</dbReference>
<dbReference type="InterPro" id="IPR052349">
    <property type="entry name" value="Metallo-hydrolase_Enzymes"/>
</dbReference>
<evidence type="ECO:0000256" key="1">
    <source>
        <dbReference type="ARBA" id="ARBA00022723"/>
    </source>
</evidence>
<sequence length="412" mass="44641">MIDLLLTNTSRGDIGVSDGRIVPPGPAVVTRDLGGRLVTPPLVEPHIHLDAVLTVGQPRPNMSGSLFEGIAIWADRVRDLTVEDVKERVRRVLRWQLAHGVQHVRSHVDVCDPALTALRALVELREEARGVVDLQLVAFPQQGIQSFDGGPELMRKAVELGADVIGAIPHYELTREDGVASVRFAMALAQEHGLRVDVHCDETDDEHSRFLETMVAETIRRGMSGRVTASHTTAMHSYNAAYASRLITNVARAGLHMVTNPLDNAVLQGRFDTGPIRRGHTRVKELLAAGVNVAIGHDSVMDPWYPLGSGDPLQAAFVLAHLGQMSGADELRTLVDMITVAPAAALGVTDYGLEVGGPADLVVFDAIGEAEALRLQRPRYLVMRAGRVVAETAPAHTTVTWDGVTEEVDFLR</sequence>
<dbReference type="GO" id="GO:0006209">
    <property type="term" value="P:cytosine catabolic process"/>
    <property type="evidence" value="ECO:0007669"/>
    <property type="project" value="TreeGrafter"/>
</dbReference>
<proteinExistence type="predicted"/>
<dbReference type="GO" id="GO:0046872">
    <property type="term" value="F:metal ion binding"/>
    <property type="evidence" value="ECO:0007669"/>
    <property type="project" value="UniProtKB-KW"/>
</dbReference>
<dbReference type="CDD" id="cd01293">
    <property type="entry name" value="Bact_CD"/>
    <property type="match status" value="1"/>
</dbReference>
<dbReference type="Pfam" id="PF07969">
    <property type="entry name" value="Amidohydro_3"/>
    <property type="match status" value="1"/>
</dbReference>
<dbReference type="RefSeq" id="WP_203817093.1">
    <property type="nucleotide sequence ID" value="NZ_BAAABP010000071.1"/>
</dbReference>
<evidence type="ECO:0000256" key="2">
    <source>
        <dbReference type="ARBA" id="ARBA00022801"/>
    </source>
</evidence>
<dbReference type="Gene3D" id="2.30.40.10">
    <property type="entry name" value="Urease, subunit C, domain 1"/>
    <property type="match status" value="1"/>
</dbReference>
<dbReference type="PANTHER" id="PTHR32027">
    <property type="entry name" value="CYTOSINE DEAMINASE"/>
    <property type="match status" value="1"/>
</dbReference>
<organism evidence="4 5">
    <name type="scientific">Paractinoplanes ferrugineus</name>
    <dbReference type="NCBI Taxonomy" id="113564"/>
    <lineage>
        <taxon>Bacteria</taxon>
        <taxon>Bacillati</taxon>
        <taxon>Actinomycetota</taxon>
        <taxon>Actinomycetes</taxon>
        <taxon>Micromonosporales</taxon>
        <taxon>Micromonosporaceae</taxon>
        <taxon>Paractinoplanes</taxon>
    </lineage>
</organism>
<dbReference type="GO" id="GO:0004131">
    <property type="term" value="F:cytosine deaminase activity"/>
    <property type="evidence" value="ECO:0007669"/>
    <property type="project" value="TreeGrafter"/>
</dbReference>
<accession>A0A919IWW2</accession>
<dbReference type="NCBIfam" id="NF006685">
    <property type="entry name" value="PRK09230.1"/>
    <property type="match status" value="1"/>
</dbReference>
<dbReference type="InterPro" id="IPR011059">
    <property type="entry name" value="Metal-dep_hydrolase_composite"/>
</dbReference>